<dbReference type="Gene3D" id="2.90.10.10">
    <property type="entry name" value="Bulb-type lectin domain"/>
    <property type="match status" value="1"/>
</dbReference>
<keyword evidence="9 19" id="KW-0547">Nucleotide-binding</keyword>
<dbReference type="PROSITE" id="PS50927">
    <property type="entry name" value="BULB_LECTIN"/>
    <property type="match status" value="1"/>
</dbReference>
<dbReference type="GO" id="GO:0030246">
    <property type="term" value="F:carbohydrate binding"/>
    <property type="evidence" value="ECO:0007669"/>
    <property type="project" value="UniProtKB-KW"/>
</dbReference>
<dbReference type="SUPFAM" id="SSF51110">
    <property type="entry name" value="alpha-D-mannose-specific plant lectins"/>
    <property type="match status" value="1"/>
</dbReference>
<dbReference type="PANTHER" id="PTHR47974:SF19">
    <property type="entry name" value="RECEPTOR-LIKE SERINE_THREONINE-PROTEIN KINASE"/>
    <property type="match status" value="1"/>
</dbReference>
<evidence type="ECO:0000256" key="10">
    <source>
        <dbReference type="ARBA" id="ARBA00022777"/>
    </source>
</evidence>
<dbReference type="SMART" id="SM00108">
    <property type="entry name" value="B_lectin"/>
    <property type="match status" value="1"/>
</dbReference>
<comment type="catalytic activity">
    <reaction evidence="17 19">
        <text>L-threonyl-[protein] + ATP = O-phospho-L-threonyl-[protein] + ADP + H(+)</text>
        <dbReference type="Rhea" id="RHEA:46608"/>
        <dbReference type="Rhea" id="RHEA-COMP:11060"/>
        <dbReference type="Rhea" id="RHEA-COMP:11605"/>
        <dbReference type="ChEBI" id="CHEBI:15378"/>
        <dbReference type="ChEBI" id="CHEBI:30013"/>
        <dbReference type="ChEBI" id="CHEBI:30616"/>
        <dbReference type="ChEBI" id="CHEBI:61977"/>
        <dbReference type="ChEBI" id="CHEBI:456216"/>
        <dbReference type="EC" id="2.7.11.1"/>
    </reaction>
</comment>
<gene>
    <name evidence="26" type="ORF">F8388_008659</name>
</gene>
<evidence type="ECO:0000256" key="22">
    <source>
        <dbReference type="SAM" id="SignalP"/>
    </source>
</evidence>
<keyword evidence="15" id="KW-0675">Receptor</keyword>
<evidence type="ECO:0000313" key="27">
    <source>
        <dbReference type="Proteomes" id="UP000525078"/>
    </source>
</evidence>
<evidence type="ECO:0000256" key="12">
    <source>
        <dbReference type="ARBA" id="ARBA00022989"/>
    </source>
</evidence>
<dbReference type="InterPro" id="IPR008271">
    <property type="entry name" value="Ser/Thr_kinase_AS"/>
</dbReference>
<organism evidence="26 27">
    <name type="scientific">Cannabis sativa</name>
    <name type="common">Hemp</name>
    <name type="synonym">Marijuana</name>
    <dbReference type="NCBI Taxonomy" id="3483"/>
    <lineage>
        <taxon>Eukaryota</taxon>
        <taxon>Viridiplantae</taxon>
        <taxon>Streptophyta</taxon>
        <taxon>Embryophyta</taxon>
        <taxon>Tracheophyta</taxon>
        <taxon>Spermatophyta</taxon>
        <taxon>Magnoliopsida</taxon>
        <taxon>eudicotyledons</taxon>
        <taxon>Gunneridae</taxon>
        <taxon>Pentapetalae</taxon>
        <taxon>rosids</taxon>
        <taxon>fabids</taxon>
        <taxon>Rosales</taxon>
        <taxon>Cannabaceae</taxon>
        <taxon>Cannabis</taxon>
    </lineage>
</organism>
<dbReference type="EMBL" id="JAATIP010000056">
    <property type="protein sequence ID" value="KAF4382173.1"/>
    <property type="molecule type" value="Genomic_DNA"/>
</dbReference>
<reference evidence="26 27" key="1">
    <citation type="journal article" date="2020" name="bioRxiv">
        <title>Sequence and annotation of 42 cannabis genomes reveals extensive copy number variation in cannabinoid synthesis and pathogen resistance genes.</title>
        <authorList>
            <person name="Mckernan K.J."/>
            <person name="Helbert Y."/>
            <person name="Kane L.T."/>
            <person name="Ebling H."/>
            <person name="Zhang L."/>
            <person name="Liu B."/>
            <person name="Eaton Z."/>
            <person name="Mclaughlin S."/>
            <person name="Kingan S."/>
            <person name="Baybayan P."/>
            <person name="Concepcion G."/>
            <person name="Jordan M."/>
            <person name="Riva A."/>
            <person name="Barbazuk W."/>
            <person name="Harkins T."/>
        </authorList>
    </citation>
    <scope>NUCLEOTIDE SEQUENCE [LARGE SCALE GENOMIC DNA]</scope>
    <source>
        <strain evidence="27">cv. Jamaican Lion 4</strain>
        <tissue evidence="26">Leaf</tissue>
    </source>
</reference>
<dbReference type="InterPro" id="IPR001480">
    <property type="entry name" value="Bulb-type_lectin_dom"/>
</dbReference>
<dbReference type="GO" id="GO:0004674">
    <property type="term" value="F:protein serine/threonine kinase activity"/>
    <property type="evidence" value="ECO:0007669"/>
    <property type="project" value="UniProtKB-KW"/>
</dbReference>
<keyword evidence="4" id="KW-0597">Phosphoprotein</keyword>
<dbReference type="EC" id="2.7.11.1" evidence="19"/>
<evidence type="ECO:0000256" key="13">
    <source>
        <dbReference type="ARBA" id="ARBA00023136"/>
    </source>
</evidence>
<dbReference type="InterPro" id="IPR000719">
    <property type="entry name" value="Prot_kinase_dom"/>
</dbReference>
<evidence type="ECO:0000256" key="20">
    <source>
        <dbReference type="PROSITE-ProRule" id="PRU10141"/>
    </source>
</evidence>
<evidence type="ECO:0000256" key="14">
    <source>
        <dbReference type="ARBA" id="ARBA00023157"/>
    </source>
</evidence>
<proteinExistence type="inferred from homology"/>
<evidence type="ECO:0000256" key="3">
    <source>
        <dbReference type="ARBA" id="ARBA00022527"/>
    </source>
</evidence>
<dbReference type="SMART" id="SM00220">
    <property type="entry name" value="S_TKc"/>
    <property type="match status" value="1"/>
</dbReference>
<keyword evidence="11 19" id="KW-0067">ATP-binding</keyword>
<evidence type="ECO:0000313" key="26">
    <source>
        <dbReference type="EMBL" id="KAF4382173.1"/>
    </source>
</evidence>
<evidence type="ECO:0000256" key="4">
    <source>
        <dbReference type="ARBA" id="ARBA00022553"/>
    </source>
</evidence>
<protein>
    <recommendedName>
        <fullName evidence="19">Receptor-like serine/threonine-protein kinase</fullName>
        <ecNumber evidence="19">2.7.11.1</ecNumber>
    </recommendedName>
</protein>
<keyword evidence="6 21" id="KW-0812">Transmembrane</keyword>
<evidence type="ECO:0000259" key="24">
    <source>
        <dbReference type="PROSITE" id="PS50927"/>
    </source>
</evidence>
<evidence type="ECO:0000256" key="5">
    <source>
        <dbReference type="ARBA" id="ARBA00022679"/>
    </source>
</evidence>
<dbReference type="OrthoDB" id="1159069at2759"/>
<sequence>MAIMGMNYSLIYEFPFLLLLVLLQVHTCMGSNTISAGQSLNGNQTIVSKNQVFEMGFFTPGNSRNYYIGIWYKKAGNQTIVWVGNRDKHVSNPSLSSLKLLENGNLTLVAGGSTVIWSSNSFSRLPNSTVGVLLDNGNFVIRDVSDSSIVIWQSFTHPTDTILPGMINGYNKIKNESIVYISVRGLDDPAPGNFSIEMDENPTSLLFKTNGSVSWSAYWIGSGFTTGYVDKKWTKFPYGLDTTYVENEKESYFTFAPTSPTALTRMTVEASGKLCQYIWRESSRNWTENWCILADGLREFNMLCGPFTVRDIYNTTLCVCLQGFEPKNTKAWELGDGLDGCVRRAPLQCNARDDTFVEVRNIVFLSQPEEIKVKNIEACRLACLSKCSCNAYYFDDSCFIWVDDLVNIVPSSPHEVGPYWHIRMGASHLSESKVANRKTTWIAISILLGWLFLTFLGIGLVFLGMRYFVDSLERVEDSLVLYRYKDLKLATKNFSQKLGEGGFGSVYKGVLANSTCIAVKKLMSMQQAEKQFRAELKTIGAIQHVNLVRLRGFCAESSRRCFRGFCAESSRRFLVYEYMPKGSLDSSLFGTSLTVLDWNARCRIAIGVAKGLCYLHEECRECIIHCDVKPENVLLDEDNNAKLADFGLAKLVGRDFSRVLTTMRGTRGYLAPEWISGLAITPKADVYSYGMLLFELISGKRNNTQLEQGMEHYFPFRVSKSLSHGEDVFPLLDCRIEGNAEREEVNRYCKVACWCIQEDEKSRPNMSQVVQILMGVKEIDLPPVPLFLERLAGVSMEAMHYYQVTTSGGTTQYYSFSS</sequence>
<dbReference type="PANTHER" id="PTHR47974">
    <property type="entry name" value="OS07G0415500 PROTEIN"/>
    <property type="match status" value="1"/>
</dbReference>
<feature type="domain" description="Bulb-type lectin" evidence="24">
    <location>
        <begin position="31"/>
        <end position="154"/>
    </location>
</feature>
<dbReference type="Pfam" id="PF01453">
    <property type="entry name" value="B_lectin"/>
    <property type="match status" value="1"/>
</dbReference>
<evidence type="ECO:0000256" key="1">
    <source>
        <dbReference type="ARBA" id="ARBA00004251"/>
    </source>
</evidence>
<dbReference type="FunFam" id="3.30.200.20:FF:000178">
    <property type="entry name" value="serine/threonine-protein kinase PBS1-like"/>
    <property type="match status" value="1"/>
</dbReference>
<keyword evidence="12 21" id="KW-1133">Transmembrane helix</keyword>
<evidence type="ECO:0000259" key="25">
    <source>
        <dbReference type="PROSITE" id="PS50948"/>
    </source>
</evidence>
<dbReference type="CDD" id="cd01098">
    <property type="entry name" value="PAN_AP_plant"/>
    <property type="match status" value="1"/>
</dbReference>
<keyword evidence="5 19" id="KW-0808">Transferase</keyword>
<dbReference type="PIRSF" id="PIRSF000641">
    <property type="entry name" value="SRK"/>
    <property type="match status" value="1"/>
</dbReference>
<dbReference type="PROSITE" id="PS50948">
    <property type="entry name" value="PAN"/>
    <property type="match status" value="1"/>
</dbReference>
<dbReference type="AlphaFoldDB" id="A0A7J6GGZ7"/>
<evidence type="ECO:0000259" key="23">
    <source>
        <dbReference type="PROSITE" id="PS50011"/>
    </source>
</evidence>
<dbReference type="CDD" id="cd00028">
    <property type="entry name" value="B_lectin"/>
    <property type="match status" value="1"/>
</dbReference>
<keyword evidence="8" id="KW-0430">Lectin</keyword>
<dbReference type="PROSITE" id="PS50011">
    <property type="entry name" value="PROTEIN_KINASE_DOM"/>
    <property type="match status" value="1"/>
</dbReference>
<dbReference type="FunFam" id="2.90.10.10:FF:000009">
    <property type="entry name" value="Receptor-like serine/threonine-protein kinase SD1-8"/>
    <property type="match status" value="1"/>
</dbReference>
<keyword evidence="2" id="KW-1003">Cell membrane</keyword>
<accession>A0A7J6GGZ7</accession>
<comment type="catalytic activity">
    <reaction evidence="18 19">
        <text>L-seryl-[protein] + ATP = O-phospho-L-seryl-[protein] + ADP + H(+)</text>
        <dbReference type="Rhea" id="RHEA:17989"/>
        <dbReference type="Rhea" id="RHEA-COMP:9863"/>
        <dbReference type="Rhea" id="RHEA-COMP:11604"/>
        <dbReference type="ChEBI" id="CHEBI:15378"/>
        <dbReference type="ChEBI" id="CHEBI:29999"/>
        <dbReference type="ChEBI" id="CHEBI:30616"/>
        <dbReference type="ChEBI" id="CHEBI:83421"/>
        <dbReference type="ChEBI" id="CHEBI:456216"/>
        <dbReference type="EC" id="2.7.11.1"/>
    </reaction>
</comment>
<evidence type="ECO:0000256" key="16">
    <source>
        <dbReference type="ARBA" id="ARBA00023180"/>
    </source>
</evidence>
<evidence type="ECO:0000256" key="15">
    <source>
        <dbReference type="ARBA" id="ARBA00023170"/>
    </source>
</evidence>
<keyword evidence="3 19" id="KW-0723">Serine/threonine-protein kinase</keyword>
<keyword evidence="7 22" id="KW-0732">Signal</keyword>
<dbReference type="InterPro" id="IPR011009">
    <property type="entry name" value="Kinase-like_dom_sf"/>
</dbReference>
<evidence type="ECO:0000256" key="7">
    <source>
        <dbReference type="ARBA" id="ARBA00022729"/>
    </source>
</evidence>
<feature type="domain" description="Protein kinase" evidence="23">
    <location>
        <begin position="492"/>
        <end position="787"/>
    </location>
</feature>
<dbReference type="InterPro" id="IPR000858">
    <property type="entry name" value="S_locus_glycoprot_dom"/>
</dbReference>
<evidence type="ECO:0000256" key="9">
    <source>
        <dbReference type="ARBA" id="ARBA00022741"/>
    </source>
</evidence>
<evidence type="ECO:0000256" key="2">
    <source>
        <dbReference type="ARBA" id="ARBA00022475"/>
    </source>
</evidence>
<evidence type="ECO:0000256" key="11">
    <source>
        <dbReference type="ARBA" id="ARBA00022840"/>
    </source>
</evidence>
<dbReference type="InterPro" id="IPR017441">
    <property type="entry name" value="Protein_kinase_ATP_BS"/>
</dbReference>
<evidence type="ECO:0000256" key="6">
    <source>
        <dbReference type="ARBA" id="ARBA00022692"/>
    </source>
</evidence>
<dbReference type="Gene3D" id="3.30.200.20">
    <property type="entry name" value="Phosphorylase Kinase, domain 1"/>
    <property type="match status" value="1"/>
</dbReference>
<dbReference type="InterPro" id="IPR003609">
    <property type="entry name" value="Pan_app"/>
</dbReference>
<feature type="transmembrane region" description="Helical" evidence="21">
    <location>
        <begin position="441"/>
        <end position="464"/>
    </location>
</feature>
<dbReference type="Proteomes" id="UP000525078">
    <property type="component" value="Unassembled WGS sequence"/>
</dbReference>
<dbReference type="Gene3D" id="1.10.510.10">
    <property type="entry name" value="Transferase(Phosphotransferase) domain 1"/>
    <property type="match status" value="1"/>
</dbReference>
<evidence type="ECO:0000256" key="18">
    <source>
        <dbReference type="ARBA" id="ARBA00048679"/>
    </source>
</evidence>
<evidence type="ECO:0000256" key="19">
    <source>
        <dbReference type="PIRNR" id="PIRNR000641"/>
    </source>
</evidence>
<feature type="chain" id="PRO_5029513995" description="Receptor-like serine/threonine-protein kinase" evidence="22">
    <location>
        <begin position="31"/>
        <end position="818"/>
    </location>
</feature>
<dbReference type="Pfam" id="PF08276">
    <property type="entry name" value="PAN_2"/>
    <property type="match status" value="1"/>
</dbReference>
<dbReference type="InterPro" id="IPR036426">
    <property type="entry name" value="Bulb-type_lectin_dom_sf"/>
</dbReference>
<feature type="binding site" evidence="20">
    <location>
        <position position="521"/>
    </location>
    <ligand>
        <name>ATP</name>
        <dbReference type="ChEBI" id="CHEBI:30616"/>
    </ligand>
</feature>
<dbReference type="GO" id="GO:0005886">
    <property type="term" value="C:plasma membrane"/>
    <property type="evidence" value="ECO:0007669"/>
    <property type="project" value="UniProtKB-SubCell"/>
</dbReference>
<dbReference type="GO" id="GO:0048544">
    <property type="term" value="P:recognition of pollen"/>
    <property type="evidence" value="ECO:0007669"/>
    <property type="project" value="InterPro"/>
</dbReference>
<name>A0A7J6GGZ7_CANSA</name>
<feature type="signal peptide" evidence="22">
    <location>
        <begin position="1"/>
        <end position="30"/>
    </location>
</feature>
<dbReference type="Pfam" id="PF00954">
    <property type="entry name" value="S_locus_glycop"/>
    <property type="match status" value="1"/>
</dbReference>
<dbReference type="PROSITE" id="PS00108">
    <property type="entry name" value="PROTEIN_KINASE_ST"/>
    <property type="match status" value="1"/>
</dbReference>
<evidence type="ECO:0000256" key="17">
    <source>
        <dbReference type="ARBA" id="ARBA00047899"/>
    </source>
</evidence>
<evidence type="ECO:0000256" key="8">
    <source>
        <dbReference type="ARBA" id="ARBA00022734"/>
    </source>
</evidence>
<dbReference type="Pfam" id="PF00069">
    <property type="entry name" value="Pkinase"/>
    <property type="match status" value="1"/>
</dbReference>
<keyword evidence="10 19" id="KW-0418">Kinase</keyword>
<dbReference type="SUPFAM" id="SSF56112">
    <property type="entry name" value="Protein kinase-like (PK-like)"/>
    <property type="match status" value="1"/>
</dbReference>
<keyword evidence="13 21" id="KW-0472">Membrane</keyword>
<comment type="similarity">
    <text evidence="19">Belongs to the protein kinase superfamily. Ser/Thr protein kinase family.</text>
</comment>
<dbReference type="PROSITE" id="PS00107">
    <property type="entry name" value="PROTEIN_KINASE_ATP"/>
    <property type="match status" value="1"/>
</dbReference>
<dbReference type="InterPro" id="IPR024171">
    <property type="entry name" value="SRK-like_kinase"/>
</dbReference>
<feature type="domain" description="Apple" evidence="25">
    <location>
        <begin position="349"/>
        <end position="424"/>
    </location>
</feature>
<dbReference type="CDD" id="cd14066">
    <property type="entry name" value="STKc_IRAK"/>
    <property type="match status" value="1"/>
</dbReference>
<keyword evidence="14" id="KW-1015">Disulfide bond</keyword>
<dbReference type="GO" id="GO:0005524">
    <property type="term" value="F:ATP binding"/>
    <property type="evidence" value="ECO:0007669"/>
    <property type="project" value="UniProtKB-UniRule"/>
</dbReference>
<comment type="caution">
    <text evidence="26">The sequence shown here is derived from an EMBL/GenBank/DDBJ whole genome shotgun (WGS) entry which is preliminary data.</text>
</comment>
<comment type="subcellular location">
    <subcellularLocation>
        <location evidence="1">Cell membrane</location>
        <topology evidence="1">Single-pass type I membrane protein</topology>
    </subcellularLocation>
</comment>
<dbReference type="FunFam" id="1.10.510.10:FF:000537">
    <property type="entry name" value="Putative receptor-like protein kinase"/>
    <property type="match status" value="1"/>
</dbReference>
<evidence type="ECO:0000256" key="21">
    <source>
        <dbReference type="SAM" id="Phobius"/>
    </source>
</evidence>
<keyword evidence="16" id="KW-0325">Glycoprotein</keyword>